<dbReference type="AlphaFoldDB" id="A0A391NXU3"/>
<evidence type="ECO:0000313" key="2">
    <source>
        <dbReference type="Proteomes" id="UP000265618"/>
    </source>
</evidence>
<evidence type="ECO:0000313" key="1">
    <source>
        <dbReference type="EMBL" id="GCA64756.1"/>
    </source>
</evidence>
<dbReference type="EMBL" id="BDIP01008464">
    <property type="protein sequence ID" value="GCA64756.1"/>
    <property type="molecule type" value="Genomic_DNA"/>
</dbReference>
<protein>
    <submittedName>
        <fullName evidence="1">Uncharacterized protein</fullName>
    </submittedName>
</protein>
<feature type="non-terminal residue" evidence="1">
    <location>
        <position position="1"/>
    </location>
</feature>
<proteinExistence type="predicted"/>
<dbReference type="Proteomes" id="UP000265618">
    <property type="component" value="Unassembled WGS sequence"/>
</dbReference>
<keyword evidence="2" id="KW-1185">Reference proteome</keyword>
<accession>A0A391NXU3</accession>
<gene>
    <name evidence="1" type="ORF">KIPB_015292</name>
</gene>
<reference evidence="1 2" key="1">
    <citation type="journal article" date="2018" name="PLoS ONE">
        <title>The draft genome of Kipferlia bialata reveals reductive genome evolution in fornicate parasites.</title>
        <authorList>
            <person name="Tanifuji G."/>
            <person name="Takabayashi S."/>
            <person name="Kume K."/>
            <person name="Takagi M."/>
            <person name="Nakayama T."/>
            <person name="Kamikawa R."/>
            <person name="Inagaki Y."/>
            <person name="Hashimoto T."/>
        </authorList>
    </citation>
    <scope>NUCLEOTIDE SEQUENCE [LARGE SCALE GENOMIC DNA]</scope>
    <source>
        <strain evidence="1">NY0173</strain>
    </source>
</reference>
<organism evidence="1 2">
    <name type="scientific">Kipferlia bialata</name>
    <dbReference type="NCBI Taxonomy" id="797122"/>
    <lineage>
        <taxon>Eukaryota</taxon>
        <taxon>Metamonada</taxon>
        <taxon>Carpediemonas-like organisms</taxon>
        <taxon>Kipferlia</taxon>
    </lineage>
</organism>
<sequence length="32" mass="3387">DDVCYLCAQVTAPPARLEEPALETLVIGRSGV</sequence>
<name>A0A391NXU3_9EUKA</name>
<comment type="caution">
    <text evidence="1">The sequence shown here is derived from an EMBL/GenBank/DDBJ whole genome shotgun (WGS) entry which is preliminary data.</text>
</comment>